<dbReference type="EMBL" id="GIFC01002226">
    <property type="protein sequence ID" value="MXU84309.1"/>
    <property type="molecule type" value="Transcribed_RNA"/>
</dbReference>
<accession>A0A6B0TW47</accession>
<reference evidence="1" key="1">
    <citation type="submission" date="2019-12" db="EMBL/GenBank/DDBJ databases">
        <title>An insight into the sialome of adult female Ixodes ricinus ticks feeding for 6 days.</title>
        <authorList>
            <person name="Perner J."/>
            <person name="Ribeiro J.M.C."/>
        </authorList>
    </citation>
    <scope>NUCLEOTIDE SEQUENCE</scope>
    <source>
        <strain evidence="1">Semi-engorged</strain>
        <tissue evidence="1">Salivary glands</tissue>
    </source>
</reference>
<proteinExistence type="predicted"/>
<name>A0A6B0TW47_IXORI</name>
<evidence type="ECO:0000313" key="1">
    <source>
        <dbReference type="EMBL" id="MXU84309.1"/>
    </source>
</evidence>
<organism evidence="1">
    <name type="scientific">Ixodes ricinus</name>
    <name type="common">Common tick</name>
    <name type="synonym">Acarus ricinus</name>
    <dbReference type="NCBI Taxonomy" id="34613"/>
    <lineage>
        <taxon>Eukaryota</taxon>
        <taxon>Metazoa</taxon>
        <taxon>Ecdysozoa</taxon>
        <taxon>Arthropoda</taxon>
        <taxon>Chelicerata</taxon>
        <taxon>Arachnida</taxon>
        <taxon>Acari</taxon>
        <taxon>Parasitiformes</taxon>
        <taxon>Ixodida</taxon>
        <taxon>Ixodoidea</taxon>
        <taxon>Ixodidae</taxon>
        <taxon>Ixodinae</taxon>
        <taxon>Ixodes</taxon>
    </lineage>
</organism>
<protein>
    <submittedName>
        <fullName evidence="1">Putative secreted protein</fullName>
    </submittedName>
</protein>
<sequence length="80" mass="8430">MEPARARLLLVGGSRALFLWLGAASDELPQGAPGAPFWSRLGTVPLFRLGGLLLAARVFCVPAGSFSSCPGTETFKKKVI</sequence>
<dbReference type="AlphaFoldDB" id="A0A6B0TW47"/>